<proteinExistence type="predicted"/>
<keyword evidence="1" id="KW-1133">Transmembrane helix</keyword>
<reference evidence="2" key="1">
    <citation type="submission" date="2018-02" db="EMBL/GenBank/DDBJ databases">
        <title>Rhizophora mucronata_Transcriptome.</title>
        <authorList>
            <person name="Meera S.P."/>
            <person name="Sreeshan A."/>
            <person name="Augustine A."/>
        </authorList>
    </citation>
    <scope>NUCLEOTIDE SEQUENCE</scope>
    <source>
        <tissue evidence="2">Leaf</tissue>
    </source>
</reference>
<keyword evidence="1" id="KW-0812">Transmembrane</keyword>
<evidence type="ECO:0000256" key="1">
    <source>
        <dbReference type="SAM" id="Phobius"/>
    </source>
</evidence>
<accession>A0A2P2KH21</accession>
<keyword evidence="1" id="KW-0472">Membrane</keyword>
<evidence type="ECO:0000313" key="2">
    <source>
        <dbReference type="EMBL" id="MBX05029.1"/>
    </source>
</evidence>
<sequence>MFSRCNFLPFERFDVFSLPFFLCLSFWFPHFFELFCPSRKVLLREK</sequence>
<dbReference type="AlphaFoldDB" id="A0A2P2KH21"/>
<name>A0A2P2KH21_RHIMU</name>
<feature type="transmembrane region" description="Helical" evidence="1">
    <location>
        <begin position="16"/>
        <end position="36"/>
    </location>
</feature>
<dbReference type="EMBL" id="GGEC01024545">
    <property type="protein sequence ID" value="MBX05029.1"/>
    <property type="molecule type" value="Transcribed_RNA"/>
</dbReference>
<organism evidence="2">
    <name type="scientific">Rhizophora mucronata</name>
    <name type="common">Asiatic mangrove</name>
    <dbReference type="NCBI Taxonomy" id="61149"/>
    <lineage>
        <taxon>Eukaryota</taxon>
        <taxon>Viridiplantae</taxon>
        <taxon>Streptophyta</taxon>
        <taxon>Embryophyta</taxon>
        <taxon>Tracheophyta</taxon>
        <taxon>Spermatophyta</taxon>
        <taxon>Magnoliopsida</taxon>
        <taxon>eudicotyledons</taxon>
        <taxon>Gunneridae</taxon>
        <taxon>Pentapetalae</taxon>
        <taxon>rosids</taxon>
        <taxon>fabids</taxon>
        <taxon>Malpighiales</taxon>
        <taxon>Rhizophoraceae</taxon>
        <taxon>Rhizophora</taxon>
    </lineage>
</organism>
<protein>
    <submittedName>
        <fullName evidence="2">Uncharacterized protein</fullName>
    </submittedName>
</protein>